<name>A0A8J2X3R1_9STRA</name>
<sequence>MAWLRDIPCKDISPKGDDYSDISLNGTRWTGFQSFLDKWEDANEAAPLETQKETATDIKYLRKYGCDYLKNSSLWDSLDSYEAWLADAQNNKTVKSPYWYGRNLCVRGRGHKPLSFFCPEACGCHRGDEDCPLTCPEREATTPLCPTHQHKTFVNACHGRVETGYCCPRHPRAYSFDVGFSSVGTNGTARAAAAGE</sequence>
<dbReference type="EMBL" id="CAKKNE010000006">
    <property type="protein sequence ID" value="CAH0379880.1"/>
    <property type="molecule type" value="Genomic_DNA"/>
</dbReference>
<accession>A0A8J2X3R1</accession>
<dbReference type="Proteomes" id="UP000789595">
    <property type="component" value="Unassembled WGS sequence"/>
</dbReference>
<proteinExistence type="predicted"/>
<organism evidence="1 2">
    <name type="scientific">Pelagomonas calceolata</name>
    <dbReference type="NCBI Taxonomy" id="35677"/>
    <lineage>
        <taxon>Eukaryota</taxon>
        <taxon>Sar</taxon>
        <taxon>Stramenopiles</taxon>
        <taxon>Ochrophyta</taxon>
        <taxon>Pelagophyceae</taxon>
        <taxon>Pelagomonadales</taxon>
        <taxon>Pelagomonadaceae</taxon>
        <taxon>Pelagomonas</taxon>
    </lineage>
</organism>
<evidence type="ECO:0000313" key="2">
    <source>
        <dbReference type="Proteomes" id="UP000789595"/>
    </source>
</evidence>
<keyword evidence="2" id="KW-1185">Reference proteome</keyword>
<gene>
    <name evidence="1" type="ORF">PECAL_6P15170</name>
</gene>
<comment type="caution">
    <text evidence="1">The sequence shown here is derived from an EMBL/GenBank/DDBJ whole genome shotgun (WGS) entry which is preliminary data.</text>
</comment>
<evidence type="ECO:0000313" key="1">
    <source>
        <dbReference type="EMBL" id="CAH0379880.1"/>
    </source>
</evidence>
<reference evidence="1" key="1">
    <citation type="submission" date="2021-11" db="EMBL/GenBank/DDBJ databases">
        <authorList>
            <consortium name="Genoscope - CEA"/>
            <person name="William W."/>
        </authorList>
    </citation>
    <scope>NUCLEOTIDE SEQUENCE</scope>
</reference>
<dbReference type="AlphaFoldDB" id="A0A8J2X3R1"/>
<protein>
    <submittedName>
        <fullName evidence="1">Uncharacterized protein</fullName>
    </submittedName>
</protein>